<evidence type="ECO:0000313" key="3">
    <source>
        <dbReference type="Proteomes" id="UP001152484"/>
    </source>
</evidence>
<proteinExistence type="predicted"/>
<feature type="signal peptide" evidence="1">
    <location>
        <begin position="1"/>
        <end position="25"/>
    </location>
</feature>
<evidence type="ECO:0000313" key="2">
    <source>
        <dbReference type="EMBL" id="CAH9092336.1"/>
    </source>
</evidence>
<gene>
    <name evidence="2" type="ORF">CEURO_LOCUS11910</name>
</gene>
<dbReference type="PANTHER" id="PTHR34196:SF4">
    <property type="entry name" value="OS06G0208200 PROTEIN"/>
    <property type="match status" value="1"/>
</dbReference>
<organism evidence="2 3">
    <name type="scientific">Cuscuta europaea</name>
    <name type="common">European dodder</name>
    <dbReference type="NCBI Taxonomy" id="41803"/>
    <lineage>
        <taxon>Eukaryota</taxon>
        <taxon>Viridiplantae</taxon>
        <taxon>Streptophyta</taxon>
        <taxon>Embryophyta</taxon>
        <taxon>Tracheophyta</taxon>
        <taxon>Spermatophyta</taxon>
        <taxon>Magnoliopsida</taxon>
        <taxon>eudicotyledons</taxon>
        <taxon>Gunneridae</taxon>
        <taxon>Pentapetalae</taxon>
        <taxon>asterids</taxon>
        <taxon>lamiids</taxon>
        <taxon>Solanales</taxon>
        <taxon>Convolvulaceae</taxon>
        <taxon>Cuscuteae</taxon>
        <taxon>Cuscuta</taxon>
        <taxon>Cuscuta subgen. Cuscuta</taxon>
    </lineage>
</organism>
<dbReference type="PANTHER" id="PTHR34196">
    <property type="entry name" value="OS02G0697700 PROTEIN"/>
    <property type="match status" value="1"/>
</dbReference>
<dbReference type="OrthoDB" id="1269099at2759"/>
<dbReference type="EMBL" id="CAMAPE010000029">
    <property type="protein sequence ID" value="CAH9092336.1"/>
    <property type="molecule type" value="Genomic_DNA"/>
</dbReference>
<protein>
    <submittedName>
        <fullName evidence="2">Uncharacterized protein</fullName>
    </submittedName>
</protein>
<keyword evidence="1" id="KW-0732">Signal</keyword>
<dbReference type="AlphaFoldDB" id="A0A9P1EAE5"/>
<reference evidence="2" key="1">
    <citation type="submission" date="2022-07" db="EMBL/GenBank/DDBJ databases">
        <authorList>
            <person name="Macas J."/>
            <person name="Novak P."/>
            <person name="Neumann P."/>
        </authorList>
    </citation>
    <scope>NUCLEOTIDE SEQUENCE</scope>
</reference>
<evidence type="ECO:0000256" key="1">
    <source>
        <dbReference type="SAM" id="SignalP"/>
    </source>
</evidence>
<dbReference type="Proteomes" id="UP001152484">
    <property type="component" value="Unassembled WGS sequence"/>
</dbReference>
<sequence>MYIGLHHIHIIYVVITLASYEGCSGQQEYNKFVMGIEEGMIGGRDSVEKRQKNITSMDFEMENGDGDQDGSRFLCSDTTFSPVQHPTEPLGEDRPIICPMPYSSSALKGNAGLQAGRFSADMVRRRRSDHSFAPPRKSGGILEVTMEPPIRAVRKRHHPVGQDYRAATAVPGPVWRLPPQSGTMSQVLHQFNHFKS</sequence>
<feature type="chain" id="PRO_5040240769" evidence="1">
    <location>
        <begin position="26"/>
        <end position="196"/>
    </location>
</feature>
<keyword evidence="3" id="KW-1185">Reference proteome</keyword>
<comment type="caution">
    <text evidence="2">The sequence shown here is derived from an EMBL/GenBank/DDBJ whole genome shotgun (WGS) entry which is preliminary data.</text>
</comment>
<name>A0A9P1EAE5_CUSEU</name>
<accession>A0A9P1EAE5</accession>